<feature type="compositionally biased region" description="Basic and acidic residues" evidence="1">
    <location>
        <begin position="21"/>
        <end position="30"/>
    </location>
</feature>
<reference evidence="2 3" key="1">
    <citation type="submission" date="2012-08" db="EMBL/GenBank/DDBJ databases">
        <title>Oryza genome evolution.</title>
        <authorList>
            <person name="Wing R.A."/>
        </authorList>
    </citation>
    <scope>NUCLEOTIDE SEQUENCE</scope>
</reference>
<organism evidence="2 3">
    <name type="scientific">Leersia perrieri</name>
    <dbReference type="NCBI Taxonomy" id="77586"/>
    <lineage>
        <taxon>Eukaryota</taxon>
        <taxon>Viridiplantae</taxon>
        <taxon>Streptophyta</taxon>
        <taxon>Embryophyta</taxon>
        <taxon>Tracheophyta</taxon>
        <taxon>Spermatophyta</taxon>
        <taxon>Magnoliopsida</taxon>
        <taxon>Liliopsida</taxon>
        <taxon>Poales</taxon>
        <taxon>Poaceae</taxon>
        <taxon>BOP clade</taxon>
        <taxon>Oryzoideae</taxon>
        <taxon>Oryzeae</taxon>
        <taxon>Oryzinae</taxon>
        <taxon>Leersia</taxon>
    </lineage>
</organism>
<evidence type="ECO:0000313" key="2">
    <source>
        <dbReference type="EnsemblPlants" id="LPERR12G00020.1"/>
    </source>
</evidence>
<reference evidence="3" key="2">
    <citation type="submission" date="2013-12" db="EMBL/GenBank/DDBJ databases">
        <authorList>
            <person name="Yu Y."/>
            <person name="Lee S."/>
            <person name="de Baynast K."/>
            <person name="Wissotski M."/>
            <person name="Liu L."/>
            <person name="Talag J."/>
            <person name="Goicoechea J."/>
            <person name="Angelova A."/>
            <person name="Jetty R."/>
            <person name="Kudrna D."/>
            <person name="Golser W."/>
            <person name="Rivera L."/>
            <person name="Zhang J."/>
            <person name="Wing R."/>
        </authorList>
    </citation>
    <scope>NUCLEOTIDE SEQUENCE</scope>
</reference>
<feature type="compositionally biased region" description="Basic and acidic residues" evidence="1">
    <location>
        <begin position="1"/>
        <end position="11"/>
    </location>
</feature>
<feature type="region of interest" description="Disordered" evidence="1">
    <location>
        <begin position="1"/>
        <end position="30"/>
    </location>
</feature>
<dbReference type="Gramene" id="LPERR12G00020.1">
    <property type="protein sequence ID" value="LPERR12G00020.1"/>
    <property type="gene ID" value="LPERR12G00020"/>
</dbReference>
<protein>
    <submittedName>
        <fullName evidence="2">Uncharacterized protein</fullName>
    </submittedName>
</protein>
<dbReference type="HOGENOM" id="CLU_1868077_0_0_1"/>
<feature type="region of interest" description="Disordered" evidence="1">
    <location>
        <begin position="94"/>
        <end position="137"/>
    </location>
</feature>
<evidence type="ECO:0000256" key="1">
    <source>
        <dbReference type="SAM" id="MobiDB-lite"/>
    </source>
</evidence>
<dbReference type="Proteomes" id="UP000032180">
    <property type="component" value="Chromosome 12"/>
</dbReference>
<accession>A0A0D9XVT6</accession>
<keyword evidence="3" id="KW-1185">Reference proteome</keyword>
<evidence type="ECO:0000313" key="3">
    <source>
        <dbReference type="Proteomes" id="UP000032180"/>
    </source>
</evidence>
<feature type="compositionally biased region" description="Basic and acidic residues" evidence="1">
    <location>
        <begin position="94"/>
        <end position="113"/>
    </location>
</feature>
<dbReference type="AlphaFoldDB" id="A0A0D9XVT6"/>
<sequence>MEPKSGVDDKQTSQAARRARGAREVEGAKDQCARGRAVDKYRDAITTVVEWQSNRGGRAITSGVPNPWMTRDESAQRCCQYRVGKVVDQLETLHHVGGDQQRRPLRQSRRENDVEGEMPEQHAVAGEERSAVEEEPT</sequence>
<name>A0A0D9XVT6_9ORYZ</name>
<proteinExistence type="predicted"/>
<dbReference type="EnsemblPlants" id="LPERR12G00020.1">
    <property type="protein sequence ID" value="LPERR12G00020.1"/>
    <property type="gene ID" value="LPERR12G00020"/>
</dbReference>
<feature type="compositionally biased region" description="Basic and acidic residues" evidence="1">
    <location>
        <begin position="125"/>
        <end position="137"/>
    </location>
</feature>
<reference evidence="2" key="3">
    <citation type="submission" date="2015-04" db="UniProtKB">
        <authorList>
            <consortium name="EnsemblPlants"/>
        </authorList>
    </citation>
    <scope>IDENTIFICATION</scope>
</reference>